<dbReference type="PANTHER" id="PTHR28524">
    <property type="entry name" value="SUCCINATE DEHYDROGENASE ASSEMBLY FACTOR 4, MITOCHONDRIAL"/>
    <property type="match status" value="1"/>
</dbReference>
<dbReference type="GO" id="GO:0034553">
    <property type="term" value="P:mitochondrial respiratory chain complex II assembly"/>
    <property type="evidence" value="ECO:0007669"/>
    <property type="project" value="TreeGrafter"/>
</dbReference>
<gene>
    <name evidence="5" type="primary">LOC107495099</name>
</gene>
<accession>A0A6P4DPC6</accession>
<keyword evidence="4" id="KW-1185">Reference proteome</keyword>
<dbReference type="RefSeq" id="XP_015971667.1">
    <property type="nucleotide sequence ID" value="XM_016116181.3"/>
</dbReference>
<dbReference type="AlphaFoldDB" id="A0A6P4DPC6"/>
<dbReference type="InterPro" id="IPR012875">
    <property type="entry name" value="SDHF4"/>
</dbReference>
<evidence type="ECO:0000256" key="2">
    <source>
        <dbReference type="ARBA" id="ARBA00022170"/>
    </source>
</evidence>
<reference evidence="5" key="2">
    <citation type="submission" date="2025-08" db="UniProtKB">
        <authorList>
            <consortium name="RefSeq"/>
        </authorList>
    </citation>
    <scope>IDENTIFICATION</scope>
    <source>
        <tissue evidence="5">Whole plant</tissue>
    </source>
</reference>
<dbReference type="Pfam" id="PF07896">
    <property type="entry name" value="DUF1674"/>
    <property type="match status" value="1"/>
</dbReference>
<protein>
    <recommendedName>
        <fullName evidence="2">Succinate dehydrogenase assembly factor 4, mitochondrial</fullName>
    </recommendedName>
</protein>
<feature type="compositionally biased region" description="Polar residues" evidence="3">
    <location>
        <begin position="41"/>
        <end position="52"/>
    </location>
</feature>
<dbReference type="PANTHER" id="PTHR28524:SF3">
    <property type="entry name" value="SUCCINATE DEHYDROGENASE ASSEMBLY FACTOR 4, MITOCHONDRIAL"/>
    <property type="match status" value="1"/>
</dbReference>
<dbReference type="GeneID" id="107495099"/>
<feature type="region of interest" description="Disordered" evidence="3">
    <location>
        <begin position="41"/>
        <end position="116"/>
    </location>
</feature>
<name>A0A6P4DPC6_ARADU</name>
<dbReference type="Proteomes" id="UP000515211">
    <property type="component" value="Chromosome 6"/>
</dbReference>
<feature type="region of interest" description="Disordered" evidence="3">
    <location>
        <begin position="1"/>
        <end position="28"/>
    </location>
</feature>
<organism evidence="4 5">
    <name type="scientific">Arachis duranensis</name>
    <name type="common">Wild peanut</name>
    <dbReference type="NCBI Taxonomy" id="130453"/>
    <lineage>
        <taxon>Eukaryota</taxon>
        <taxon>Viridiplantae</taxon>
        <taxon>Streptophyta</taxon>
        <taxon>Embryophyta</taxon>
        <taxon>Tracheophyta</taxon>
        <taxon>Spermatophyta</taxon>
        <taxon>Magnoliopsida</taxon>
        <taxon>eudicotyledons</taxon>
        <taxon>Gunneridae</taxon>
        <taxon>Pentapetalae</taxon>
        <taxon>rosids</taxon>
        <taxon>fabids</taxon>
        <taxon>Fabales</taxon>
        <taxon>Fabaceae</taxon>
        <taxon>Papilionoideae</taxon>
        <taxon>50 kb inversion clade</taxon>
        <taxon>dalbergioids sensu lato</taxon>
        <taxon>Dalbergieae</taxon>
        <taxon>Pterocarpus clade</taxon>
        <taxon>Arachis</taxon>
    </lineage>
</organism>
<dbReference type="GO" id="GO:0005739">
    <property type="term" value="C:mitochondrion"/>
    <property type="evidence" value="ECO:0007669"/>
    <property type="project" value="TreeGrafter"/>
</dbReference>
<dbReference type="SMR" id="A0A6P4DPC6"/>
<evidence type="ECO:0000256" key="1">
    <source>
        <dbReference type="ARBA" id="ARBA00005701"/>
    </source>
</evidence>
<evidence type="ECO:0000313" key="4">
    <source>
        <dbReference type="Proteomes" id="UP000515211"/>
    </source>
</evidence>
<sequence length="116" mass="13111">MTTSSLPRLLSTVPNPAPYLTRSEPLTRSISNSVSRLLCSYSTQQPRENTVTEQEHAPSLSHKEESMRTEEQEQQHDDDDEDGDLVNDETGEVGGPKGPEPTRYGDWERKGRCFDF</sequence>
<feature type="compositionally biased region" description="Basic and acidic residues" evidence="3">
    <location>
        <begin position="103"/>
        <end position="116"/>
    </location>
</feature>
<comment type="similarity">
    <text evidence="1">Belongs to the SDHAF4 family.</text>
</comment>
<evidence type="ECO:0000256" key="3">
    <source>
        <dbReference type="SAM" id="MobiDB-lite"/>
    </source>
</evidence>
<proteinExistence type="inferred from homology"/>
<evidence type="ECO:0000313" key="5">
    <source>
        <dbReference type="RefSeq" id="XP_015971667.1"/>
    </source>
</evidence>
<dbReference type="OrthoDB" id="201362at2759"/>
<feature type="compositionally biased region" description="Basic and acidic residues" evidence="3">
    <location>
        <begin position="53"/>
        <end position="75"/>
    </location>
</feature>
<feature type="compositionally biased region" description="Acidic residues" evidence="3">
    <location>
        <begin position="76"/>
        <end position="91"/>
    </location>
</feature>
<dbReference type="KEGG" id="adu:107495099"/>
<reference evidence="4" key="1">
    <citation type="journal article" date="2016" name="Nat. Genet.">
        <title>The genome sequences of Arachis duranensis and Arachis ipaensis, the diploid ancestors of cultivated peanut.</title>
        <authorList>
            <person name="Bertioli D.J."/>
            <person name="Cannon S.B."/>
            <person name="Froenicke L."/>
            <person name="Huang G."/>
            <person name="Farmer A.D."/>
            <person name="Cannon E.K."/>
            <person name="Liu X."/>
            <person name="Gao D."/>
            <person name="Clevenger J."/>
            <person name="Dash S."/>
            <person name="Ren L."/>
            <person name="Moretzsohn M.C."/>
            <person name="Shirasawa K."/>
            <person name="Huang W."/>
            <person name="Vidigal B."/>
            <person name="Abernathy B."/>
            <person name="Chu Y."/>
            <person name="Niederhuth C.E."/>
            <person name="Umale P."/>
            <person name="Araujo A.C."/>
            <person name="Kozik A."/>
            <person name="Kim K.D."/>
            <person name="Burow M.D."/>
            <person name="Varshney R.K."/>
            <person name="Wang X."/>
            <person name="Zhang X."/>
            <person name="Barkley N."/>
            <person name="Guimaraes P.M."/>
            <person name="Isobe S."/>
            <person name="Guo B."/>
            <person name="Liao B."/>
            <person name="Stalker H.T."/>
            <person name="Schmitz R.J."/>
            <person name="Scheffler B.E."/>
            <person name="Leal-Bertioli S.C."/>
            <person name="Xun X."/>
            <person name="Jackson S.A."/>
            <person name="Michelmore R."/>
            <person name="Ozias-Akins P."/>
        </authorList>
    </citation>
    <scope>NUCLEOTIDE SEQUENCE [LARGE SCALE GENOMIC DNA]</scope>
    <source>
        <strain evidence="4">cv. V14167</strain>
    </source>
</reference>